<name>A0AA88NE82_CHASR</name>
<evidence type="ECO:0000313" key="2">
    <source>
        <dbReference type="EMBL" id="KAK2856832.1"/>
    </source>
</evidence>
<dbReference type="AlphaFoldDB" id="A0AA88NE82"/>
<sequence>MSAWMTEEVIRRWALRFCSRRFLWQQHSVLKTASIKDTLLPFQQLTRVWCAKTIQTGPTRGLVTPVRFYSQSKIHSDELEEKEHVSSTPAESSSPAEIQSAETTSEQRQRRSPFFDHLQNCTSPSDVLDLTCQYAPTAGQISNCLTCMWSTTKKMSDEQRRYELQLMFEHPAFDTLLQKAMKSAWHMQHQNVAYSLLSMVKLGVPQQSRVVHTFLRTCQEKLNDFDEKSLSILASCLESMDSSPNVGALKHGMRLVVEARLPGIRTVIALQTMMRLWEKMHRWTSNGNWRERLYQ</sequence>
<proteinExistence type="predicted"/>
<protein>
    <submittedName>
        <fullName evidence="2">Uncharacterized protein</fullName>
    </submittedName>
</protein>
<feature type="compositionally biased region" description="Low complexity" evidence="1">
    <location>
        <begin position="86"/>
        <end position="97"/>
    </location>
</feature>
<evidence type="ECO:0000256" key="1">
    <source>
        <dbReference type="SAM" id="MobiDB-lite"/>
    </source>
</evidence>
<gene>
    <name evidence="2" type="ORF">Q5P01_005567</name>
</gene>
<dbReference type="Proteomes" id="UP001187415">
    <property type="component" value="Unassembled WGS sequence"/>
</dbReference>
<organism evidence="2 3">
    <name type="scientific">Channa striata</name>
    <name type="common">Snakehead murrel</name>
    <name type="synonym">Ophicephalus striatus</name>
    <dbReference type="NCBI Taxonomy" id="64152"/>
    <lineage>
        <taxon>Eukaryota</taxon>
        <taxon>Metazoa</taxon>
        <taxon>Chordata</taxon>
        <taxon>Craniata</taxon>
        <taxon>Vertebrata</taxon>
        <taxon>Euteleostomi</taxon>
        <taxon>Actinopterygii</taxon>
        <taxon>Neopterygii</taxon>
        <taxon>Teleostei</taxon>
        <taxon>Neoteleostei</taxon>
        <taxon>Acanthomorphata</taxon>
        <taxon>Anabantaria</taxon>
        <taxon>Anabantiformes</taxon>
        <taxon>Channoidei</taxon>
        <taxon>Channidae</taxon>
        <taxon>Channa</taxon>
    </lineage>
</organism>
<keyword evidence="3" id="KW-1185">Reference proteome</keyword>
<feature type="region of interest" description="Disordered" evidence="1">
    <location>
        <begin position="77"/>
        <end position="111"/>
    </location>
</feature>
<dbReference type="EMBL" id="JAUPFM010000003">
    <property type="protein sequence ID" value="KAK2856832.1"/>
    <property type="molecule type" value="Genomic_DNA"/>
</dbReference>
<reference evidence="2" key="1">
    <citation type="submission" date="2023-07" db="EMBL/GenBank/DDBJ databases">
        <title>Chromosome-level Genome Assembly of Striped Snakehead (Channa striata).</title>
        <authorList>
            <person name="Liu H."/>
        </authorList>
    </citation>
    <scope>NUCLEOTIDE SEQUENCE</scope>
    <source>
        <strain evidence="2">Gz</strain>
        <tissue evidence="2">Muscle</tissue>
    </source>
</reference>
<comment type="caution">
    <text evidence="2">The sequence shown here is derived from an EMBL/GenBank/DDBJ whole genome shotgun (WGS) entry which is preliminary data.</text>
</comment>
<accession>A0AA88NE82</accession>
<evidence type="ECO:0000313" key="3">
    <source>
        <dbReference type="Proteomes" id="UP001187415"/>
    </source>
</evidence>